<sequence length="154" mass="16737">MTSLKKVMILVANVTLFAGTGTAMAQPTYDPETMEPVMITPKDWEFQNSCASCHGEDGKGAGFLTRVFSGVNPGDLTQLAAGNGGTFPMERVYAVIDGRADVGAHGPRKMPVWGDRYMTAATGQWGPDELNELRVRNRIYALVHYLQSIQAPTE</sequence>
<organism evidence="2 3">
    <name type="scientific">Roseovarius bejariae</name>
    <dbReference type="NCBI Taxonomy" id="2576383"/>
    <lineage>
        <taxon>Bacteria</taxon>
        <taxon>Pseudomonadati</taxon>
        <taxon>Pseudomonadota</taxon>
        <taxon>Alphaproteobacteria</taxon>
        <taxon>Rhodobacterales</taxon>
        <taxon>Roseobacteraceae</taxon>
        <taxon>Roseovarius</taxon>
    </lineage>
</organism>
<dbReference type="Proteomes" id="UP000564704">
    <property type="component" value="Unassembled WGS sequence"/>
</dbReference>
<feature type="signal peptide" evidence="1">
    <location>
        <begin position="1"/>
        <end position="25"/>
    </location>
</feature>
<reference evidence="2 3" key="1">
    <citation type="submission" date="2019-05" db="EMBL/GenBank/DDBJ databases">
        <title>Roseovarius bejariae sp. nov., a moderately halophylic bacterium isolated from a saline soil in Rambla Salada (Murcia).</title>
        <authorList>
            <person name="Castro D.J."/>
            <person name="Gomez-Altuve A."/>
            <person name="Reina J.C."/>
            <person name="Rodriguez M."/>
            <person name="Sampedro I."/>
            <person name="Llamas I."/>
            <person name="Martinez-Checa F."/>
        </authorList>
    </citation>
    <scope>NUCLEOTIDE SEQUENCE [LARGE SCALE GENOMIC DNA]</scope>
    <source>
        <strain evidence="2 3">A21</strain>
    </source>
</reference>
<evidence type="ECO:0000313" key="2">
    <source>
        <dbReference type="EMBL" id="MRU15800.1"/>
    </source>
</evidence>
<evidence type="ECO:0000313" key="3">
    <source>
        <dbReference type="Proteomes" id="UP000564704"/>
    </source>
</evidence>
<dbReference type="RefSeq" id="WP_154151363.1">
    <property type="nucleotide sequence ID" value="NZ_SZWE01000001.1"/>
</dbReference>
<dbReference type="GO" id="GO:0009055">
    <property type="term" value="F:electron transfer activity"/>
    <property type="evidence" value="ECO:0007669"/>
    <property type="project" value="InterPro"/>
</dbReference>
<name>A0A844CYU9_9RHOB</name>
<keyword evidence="1" id="KW-0732">Signal</keyword>
<dbReference type="SUPFAM" id="SSF46626">
    <property type="entry name" value="Cytochrome c"/>
    <property type="match status" value="1"/>
</dbReference>
<proteinExistence type="predicted"/>
<gene>
    <name evidence="2" type="ORF">FDP25_10215</name>
</gene>
<evidence type="ECO:0000256" key="1">
    <source>
        <dbReference type="SAM" id="SignalP"/>
    </source>
</evidence>
<dbReference type="GO" id="GO:0020037">
    <property type="term" value="F:heme binding"/>
    <property type="evidence" value="ECO:0007669"/>
    <property type="project" value="InterPro"/>
</dbReference>
<protein>
    <submittedName>
        <fullName evidence="2">Cytochrome c</fullName>
    </submittedName>
</protein>
<comment type="caution">
    <text evidence="2">The sequence shown here is derived from an EMBL/GenBank/DDBJ whole genome shotgun (WGS) entry which is preliminary data.</text>
</comment>
<dbReference type="OrthoDB" id="5514238at2"/>
<feature type="chain" id="PRO_5032733435" evidence="1">
    <location>
        <begin position="26"/>
        <end position="154"/>
    </location>
</feature>
<accession>A0A844CYU9</accession>
<keyword evidence="3" id="KW-1185">Reference proteome</keyword>
<dbReference type="Gene3D" id="1.10.760.10">
    <property type="entry name" value="Cytochrome c-like domain"/>
    <property type="match status" value="1"/>
</dbReference>
<dbReference type="InterPro" id="IPR036909">
    <property type="entry name" value="Cyt_c-like_dom_sf"/>
</dbReference>
<dbReference type="AlphaFoldDB" id="A0A844CYU9"/>
<dbReference type="EMBL" id="SZWE01000001">
    <property type="protein sequence ID" value="MRU15800.1"/>
    <property type="molecule type" value="Genomic_DNA"/>
</dbReference>